<dbReference type="Pfam" id="PF00106">
    <property type="entry name" value="adh_short"/>
    <property type="match status" value="1"/>
</dbReference>
<dbReference type="InterPro" id="IPR036291">
    <property type="entry name" value="NAD(P)-bd_dom_sf"/>
</dbReference>
<dbReference type="RefSeq" id="WP_264515428.1">
    <property type="nucleotide sequence ID" value="NZ_JAPDDR010000011.1"/>
</dbReference>
<protein>
    <submittedName>
        <fullName evidence="5">SDR family oxidoreductase</fullName>
    </submittedName>
</protein>
<evidence type="ECO:0000256" key="2">
    <source>
        <dbReference type="ARBA" id="ARBA00023002"/>
    </source>
</evidence>
<dbReference type="PANTHER" id="PTHR42901:SF1">
    <property type="entry name" value="ALCOHOL DEHYDROGENASE"/>
    <property type="match status" value="1"/>
</dbReference>
<dbReference type="EMBL" id="JAPDDR010000011">
    <property type="protein sequence ID" value="MCW1915866.1"/>
    <property type="molecule type" value="Genomic_DNA"/>
</dbReference>
<dbReference type="PANTHER" id="PTHR42901">
    <property type="entry name" value="ALCOHOL DEHYDROGENASE"/>
    <property type="match status" value="1"/>
</dbReference>
<reference evidence="5" key="1">
    <citation type="submission" date="2022-10" db="EMBL/GenBank/DDBJ databases">
        <title>Luteolibacter sp. GHJ8, whole genome shotgun sequencing project.</title>
        <authorList>
            <person name="Zhao G."/>
            <person name="Shen L."/>
        </authorList>
    </citation>
    <scope>NUCLEOTIDE SEQUENCE</scope>
    <source>
        <strain evidence="5">GHJ8</strain>
    </source>
</reference>
<gene>
    <name evidence="5" type="ORF">OJ996_19925</name>
</gene>
<evidence type="ECO:0000313" key="5">
    <source>
        <dbReference type="EMBL" id="MCW1915866.1"/>
    </source>
</evidence>
<feature type="compositionally biased region" description="Basic and acidic residues" evidence="4">
    <location>
        <begin position="260"/>
        <end position="275"/>
    </location>
</feature>
<name>A0ABT3G7N4_9BACT</name>
<dbReference type="SUPFAM" id="SSF51735">
    <property type="entry name" value="NAD(P)-binding Rossmann-fold domains"/>
    <property type="match status" value="1"/>
</dbReference>
<dbReference type="PRINTS" id="PR00081">
    <property type="entry name" value="GDHRDH"/>
</dbReference>
<keyword evidence="6" id="KW-1185">Reference proteome</keyword>
<evidence type="ECO:0000256" key="1">
    <source>
        <dbReference type="ARBA" id="ARBA00006484"/>
    </source>
</evidence>
<evidence type="ECO:0000313" key="6">
    <source>
        <dbReference type="Proteomes" id="UP001165653"/>
    </source>
</evidence>
<dbReference type="Proteomes" id="UP001165653">
    <property type="component" value="Unassembled WGS sequence"/>
</dbReference>
<dbReference type="Gene3D" id="3.40.50.720">
    <property type="entry name" value="NAD(P)-binding Rossmann-like Domain"/>
    <property type="match status" value="1"/>
</dbReference>
<feature type="region of interest" description="Disordered" evidence="4">
    <location>
        <begin position="256"/>
        <end position="275"/>
    </location>
</feature>
<evidence type="ECO:0000256" key="3">
    <source>
        <dbReference type="RuleBase" id="RU000363"/>
    </source>
</evidence>
<dbReference type="PRINTS" id="PR00080">
    <property type="entry name" value="SDRFAMILY"/>
</dbReference>
<keyword evidence="2" id="KW-0560">Oxidoreductase</keyword>
<proteinExistence type="inferred from homology"/>
<dbReference type="PIRSF" id="PIRSF000126">
    <property type="entry name" value="11-beta-HSD1"/>
    <property type="match status" value="1"/>
</dbReference>
<accession>A0ABT3G7N4</accession>
<organism evidence="5 6">
    <name type="scientific">Luteolibacter rhizosphaerae</name>
    <dbReference type="NCBI Taxonomy" id="2989719"/>
    <lineage>
        <taxon>Bacteria</taxon>
        <taxon>Pseudomonadati</taxon>
        <taxon>Verrucomicrobiota</taxon>
        <taxon>Verrucomicrobiia</taxon>
        <taxon>Verrucomicrobiales</taxon>
        <taxon>Verrucomicrobiaceae</taxon>
        <taxon>Luteolibacter</taxon>
    </lineage>
</organism>
<dbReference type="InterPro" id="IPR002347">
    <property type="entry name" value="SDR_fam"/>
</dbReference>
<evidence type="ECO:0000256" key="4">
    <source>
        <dbReference type="SAM" id="MobiDB-lite"/>
    </source>
</evidence>
<dbReference type="CDD" id="cd05233">
    <property type="entry name" value="SDR_c"/>
    <property type="match status" value="1"/>
</dbReference>
<comment type="similarity">
    <text evidence="1 3">Belongs to the short-chain dehydrogenases/reductases (SDR) family.</text>
</comment>
<sequence length="275" mass="29557">MKETALVTGCTSGIGLHLAHEFAAHGHPLVLVAPDASELRALTNRISAEFGVAAVSVAKDLEHEDAAEDIFYRLQREGTEVDILVNNAGHGFRGKSWEIPLHKDISMVRLNIEAILRMTKLFLPPMLAKGSGRILNTAPVAGFEPGPMLNVYHSTKAFVLSYSEGLSVELEGTGVSVTALCPGPTDTDFFPKADMIGVVGFQKGNLMAPQEVAKAGYSGVMEGELLVIPGAMNKALVAGRRVLTEHAQAKLNEAMYQEVPPEKQTRARGDKENQT</sequence>
<comment type="caution">
    <text evidence="5">The sequence shown here is derived from an EMBL/GenBank/DDBJ whole genome shotgun (WGS) entry which is preliminary data.</text>
</comment>